<keyword evidence="3" id="KW-1185">Reference proteome</keyword>
<feature type="transmembrane region" description="Helical" evidence="1">
    <location>
        <begin position="29"/>
        <end position="48"/>
    </location>
</feature>
<keyword evidence="1" id="KW-1133">Transmembrane helix</keyword>
<evidence type="ECO:0000256" key="1">
    <source>
        <dbReference type="SAM" id="Phobius"/>
    </source>
</evidence>
<sequence length="97" mass="11456">MQGTYRFRVPQAISENSLKLKEKDQIAGLLQYVDKVLVFWGFVFSIVYRTSFQKKKNNHKSKGSQPSRLGLFDSIDRRQFYLIYSLLTKSRITMELE</sequence>
<dbReference type="Proteomes" id="UP001519344">
    <property type="component" value="Unassembled WGS sequence"/>
</dbReference>
<reference evidence="2 3" key="1">
    <citation type="submission" date="2021-03" db="EMBL/GenBank/DDBJ databases">
        <title>Genomic Encyclopedia of Type Strains, Phase IV (KMG-IV): sequencing the most valuable type-strain genomes for metagenomic binning, comparative biology and taxonomic classification.</title>
        <authorList>
            <person name="Goeker M."/>
        </authorList>
    </citation>
    <scope>NUCLEOTIDE SEQUENCE [LARGE SCALE GENOMIC DNA]</scope>
    <source>
        <strain evidence="2 3">DSM 24950</strain>
    </source>
</reference>
<comment type="caution">
    <text evidence="2">The sequence shown here is derived from an EMBL/GenBank/DDBJ whole genome shotgun (WGS) entry which is preliminary data.</text>
</comment>
<protein>
    <submittedName>
        <fullName evidence="2">Uncharacterized protein</fullName>
    </submittedName>
</protein>
<organism evidence="2 3">
    <name type="scientific">Paenibacillus aceris</name>
    <dbReference type="NCBI Taxonomy" id="869555"/>
    <lineage>
        <taxon>Bacteria</taxon>
        <taxon>Bacillati</taxon>
        <taxon>Bacillota</taxon>
        <taxon>Bacilli</taxon>
        <taxon>Bacillales</taxon>
        <taxon>Paenibacillaceae</taxon>
        <taxon>Paenibacillus</taxon>
    </lineage>
</organism>
<name>A0ABS4I3K1_9BACL</name>
<proteinExistence type="predicted"/>
<accession>A0ABS4I3K1</accession>
<keyword evidence="1" id="KW-0472">Membrane</keyword>
<evidence type="ECO:0000313" key="2">
    <source>
        <dbReference type="EMBL" id="MBP1965385.1"/>
    </source>
</evidence>
<evidence type="ECO:0000313" key="3">
    <source>
        <dbReference type="Proteomes" id="UP001519344"/>
    </source>
</evidence>
<dbReference type="EMBL" id="JAGGKV010000013">
    <property type="protein sequence ID" value="MBP1965385.1"/>
    <property type="molecule type" value="Genomic_DNA"/>
</dbReference>
<keyword evidence="1" id="KW-0812">Transmembrane</keyword>
<gene>
    <name evidence="2" type="ORF">J2Z65_004622</name>
</gene>